<dbReference type="Pfam" id="PF13229">
    <property type="entry name" value="Beta_helix"/>
    <property type="match status" value="1"/>
</dbReference>
<dbReference type="Pfam" id="PF22633">
    <property type="entry name" value="F5_F8_type_C_2"/>
    <property type="match status" value="1"/>
</dbReference>
<organism evidence="2 3">
    <name type="scientific">Paenibacillus pectinilyticus</name>
    <dbReference type="NCBI Taxonomy" id="512399"/>
    <lineage>
        <taxon>Bacteria</taxon>
        <taxon>Bacillati</taxon>
        <taxon>Bacillota</taxon>
        <taxon>Bacilli</taxon>
        <taxon>Bacillales</taxon>
        <taxon>Paenibacillaceae</taxon>
        <taxon>Paenibacillus</taxon>
    </lineage>
</organism>
<dbReference type="Gene3D" id="2.160.20.10">
    <property type="entry name" value="Single-stranded right-handed beta-helix, Pectin lyase-like"/>
    <property type="match status" value="1"/>
</dbReference>
<dbReference type="InterPro" id="IPR008979">
    <property type="entry name" value="Galactose-bd-like_sf"/>
</dbReference>
<accession>A0A1C0ZSL5</accession>
<dbReference type="InterPro" id="IPR039448">
    <property type="entry name" value="Beta_helix"/>
</dbReference>
<dbReference type="AlphaFoldDB" id="A0A1C0ZSL5"/>
<dbReference type="InterPro" id="IPR011050">
    <property type="entry name" value="Pectin_lyase_fold/virulence"/>
</dbReference>
<dbReference type="STRING" id="512399.A8709_05095"/>
<gene>
    <name evidence="2" type="ORF">A8709_05095</name>
</gene>
<reference evidence="3" key="1">
    <citation type="submission" date="2016-05" db="EMBL/GenBank/DDBJ databases">
        <title>Paenibacillus oryzae. sp. nov., isolated from the rice root.</title>
        <authorList>
            <person name="Zhang J."/>
            <person name="Zhang X."/>
        </authorList>
    </citation>
    <scope>NUCLEOTIDE SEQUENCE [LARGE SCALE GENOMIC DNA]</scope>
    <source>
        <strain evidence="3">KCTC13222</strain>
    </source>
</reference>
<keyword evidence="3" id="KW-1185">Reference proteome</keyword>
<evidence type="ECO:0000313" key="3">
    <source>
        <dbReference type="Proteomes" id="UP000093309"/>
    </source>
</evidence>
<dbReference type="SUPFAM" id="SSF51126">
    <property type="entry name" value="Pectin lyase-like"/>
    <property type="match status" value="1"/>
</dbReference>
<dbReference type="RefSeq" id="WP_065857780.1">
    <property type="nucleotide sequence ID" value="NZ_LYPC01000028.1"/>
</dbReference>
<evidence type="ECO:0000259" key="1">
    <source>
        <dbReference type="Pfam" id="PF13229"/>
    </source>
</evidence>
<dbReference type="Gene3D" id="2.60.120.260">
    <property type="entry name" value="Galactose-binding domain-like"/>
    <property type="match status" value="1"/>
</dbReference>
<dbReference type="SUPFAM" id="SSF49785">
    <property type="entry name" value="Galactose-binding domain-like"/>
    <property type="match status" value="1"/>
</dbReference>
<dbReference type="InterPro" id="IPR006626">
    <property type="entry name" value="PbH1"/>
</dbReference>
<name>A0A1C0ZSL5_9BACL</name>
<proteinExistence type="predicted"/>
<sequence length="678" mass="72411">MKRLSLLAMVLTLVFSMMGLGLSKEVKAASTTYYVDSTSGSDTNAGTSTGAAWKTLAKVNGVTFQQGDRILFKAGGVWNGQLYPKGSGVSGSPIQIDQYGTGSKPIINGGGNTQGAVYLYNQQYWEIRNLEVTNTGTTRDQYVGIRVVNETAGLLSHIYVGSNVVHDVNGVTAGFYGTNGGITVTAKMDGSYWNDVVIENNNIYVVDRVGIFVGPSWQEGGPPDWLLETKSTNITIQNNTIRDSGGDGILNFITSNVMVQNNVVYDSGARANSSDPNTTGYSNKASVGIWNAISDYTTFQFNEVYNEKATLDGEGFDVDLGTNHTTVQYNYSHDNAGGFILICESATTADINDAKVRYNISQNDQKGIFHIGQPGFPPGADKTDINNNTIYIAKGDTVPMFRPYGTTTIPDTAYVYNNIFYVAGTTSYPTMPSAVFDYNIFYGNHPTGEPADAHKLTTDPGLVGPASGAIGLTSVDGYKLRAGSPALASGTYTSAASMGTSDYWGNAVSSGAVNRGAYNGAGISGVPVNYALNSTVTSSSAYEASSWSKLHVVDGQRLSILGTSGFTSQVGLTTNHTEWIELDLGATAKTFSKVILYPRTGTGTAGEGFPVNFQIQVWNGSTWLTRVTKTSYPNPGSTPQTFTWGSSDTTDRIRIYATSLDNVGTDYLLQFAEIEVTP</sequence>
<evidence type="ECO:0000313" key="2">
    <source>
        <dbReference type="EMBL" id="OCT11074.1"/>
    </source>
</evidence>
<dbReference type="SMART" id="SM00710">
    <property type="entry name" value="PbH1"/>
    <property type="match status" value="5"/>
</dbReference>
<dbReference type="InterPro" id="IPR012334">
    <property type="entry name" value="Pectin_lyas_fold"/>
</dbReference>
<dbReference type="Proteomes" id="UP000093309">
    <property type="component" value="Unassembled WGS sequence"/>
</dbReference>
<protein>
    <recommendedName>
        <fullName evidence="1">Right handed beta helix domain-containing protein</fullName>
    </recommendedName>
</protein>
<dbReference type="EMBL" id="LYPC01000028">
    <property type="protein sequence ID" value="OCT11074.1"/>
    <property type="molecule type" value="Genomic_DNA"/>
</dbReference>
<feature type="domain" description="Right handed beta helix" evidence="1">
    <location>
        <begin position="190"/>
        <end position="389"/>
    </location>
</feature>
<comment type="caution">
    <text evidence="2">The sequence shown here is derived from an EMBL/GenBank/DDBJ whole genome shotgun (WGS) entry which is preliminary data.</text>
</comment>